<dbReference type="EMBL" id="LVWL01000001">
    <property type="protein sequence ID" value="ORI10780.1"/>
    <property type="molecule type" value="Genomic_DNA"/>
</dbReference>
<evidence type="ECO:0000313" key="1">
    <source>
        <dbReference type="EMBL" id="ORI10780.1"/>
    </source>
</evidence>
<name>A0A1X0U5C1_9BACT</name>
<evidence type="ECO:0008006" key="3">
    <source>
        <dbReference type="Google" id="ProtNLM"/>
    </source>
</evidence>
<dbReference type="Proteomes" id="UP000192671">
    <property type="component" value="Unassembled WGS sequence"/>
</dbReference>
<dbReference type="AlphaFoldDB" id="A0A1X0U5C1"/>
<accession>A0A1X0U5C1</accession>
<dbReference type="Pfam" id="PF09719">
    <property type="entry name" value="C_GCAxxG_C_C"/>
    <property type="match status" value="1"/>
</dbReference>
<organism evidence="1 2">
    <name type="scientific">Campylobacter concisus</name>
    <dbReference type="NCBI Taxonomy" id="199"/>
    <lineage>
        <taxon>Bacteria</taxon>
        <taxon>Pseudomonadati</taxon>
        <taxon>Campylobacterota</taxon>
        <taxon>Epsilonproteobacteria</taxon>
        <taxon>Campylobacterales</taxon>
        <taxon>Campylobacteraceae</taxon>
        <taxon>Campylobacter</taxon>
    </lineage>
</organism>
<sequence length="140" mass="15520">MMSNEEIAQKFAEQNCAQMILARYGRYLGADEAQLMKLSFGLLGGMQEGSVCGAYLAAVLVLGLAYGDDKEKYNANLARFKEIYFKTQKSSICKEVLGHDLSKPDELEAIMQKGLFAKICPCAISDSMRALDQILEFKES</sequence>
<evidence type="ECO:0000313" key="2">
    <source>
        <dbReference type="Proteomes" id="UP000192671"/>
    </source>
</evidence>
<reference evidence="1 2" key="1">
    <citation type="journal article" date="2017" name="Gene Rep">
        <title>The ribosomal RNA operon (rrn) of Campylobacter concisus supports molecular typing to genomospecies level.</title>
        <authorList>
            <person name="Huq M."/>
            <person name="Van T.T.H."/>
            <person name="Gurtler V."/>
            <person name="Elshagmani E."/>
            <person name="Allemailem K.S."/>
            <person name="Smooker P.M."/>
            <person name="Istivan T.S."/>
        </authorList>
    </citation>
    <scope>NUCLEOTIDE SEQUENCE [LARGE SCALE GENOMIC DNA]</scope>
    <source>
        <strain evidence="1 2">RCH 26</strain>
    </source>
</reference>
<dbReference type="InterPro" id="IPR010181">
    <property type="entry name" value="CGCAxxGCC_motif"/>
</dbReference>
<comment type="caution">
    <text evidence="1">The sequence shown here is derived from an EMBL/GenBank/DDBJ whole genome shotgun (WGS) entry which is preliminary data.</text>
</comment>
<protein>
    <recommendedName>
        <fullName evidence="3">C_GCAxxG_C_C family protein</fullName>
    </recommendedName>
</protein>
<gene>
    <name evidence="1" type="ORF">A3835_00190</name>
</gene>
<proteinExistence type="predicted"/>